<dbReference type="SUPFAM" id="SSF55729">
    <property type="entry name" value="Acyl-CoA N-acyltransferases (Nat)"/>
    <property type="match status" value="1"/>
</dbReference>
<evidence type="ECO:0000313" key="2">
    <source>
        <dbReference type="EMBL" id="MBM7632963.1"/>
    </source>
</evidence>
<sequence>MNVLDTLKIYPLKDEKLELVTFLQREHWPYHSNHESSEAMYEHAFDEGKYHGKNLAFWVEQFDKKIGLVVIEDIDDLNPMLDIRLASNVRGRGIGKHMLQWVTDYTFTNYEKVIRLEGCTRVDNMAMRKTFHAAGFVKEAYYRSGWIDEDGTVYDCLSYAKTRSDWLHGTITPIQMDNEPF</sequence>
<dbReference type="RefSeq" id="WP_204697449.1">
    <property type="nucleotide sequence ID" value="NZ_JAFBEC010000005.1"/>
</dbReference>
<dbReference type="InterPro" id="IPR016181">
    <property type="entry name" value="Acyl_CoA_acyltransferase"/>
</dbReference>
<organism evidence="2 3">
    <name type="scientific">Geomicrobium sediminis</name>
    <dbReference type="NCBI Taxonomy" id="1347788"/>
    <lineage>
        <taxon>Bacteria</taxon>
        <taxon>Bacillati</taxon>
        <taxon>Bacillota</taxon>
        <taxon>Bacilli</taxon>
        <taxon>Bacillales</taxon>
        <taxon>Geomicrobium</taxon>
    </lineage>
</organism>
<proteinExistence type="predicted"/>
<dbReference type="EMBL" id="JAFBEC010000005">
    <property type="protein sequence ID" value="MBM7632963.1"/>
    <property type="molecule type" value="Genomic_DNA"/>
</dbReference>
<protein>
    <submittedName>
        <fullName evidence="2">RimJ/RimL family protein N-acetyltransferase</fullName>
    </submittedName>
</protein>
<dbReference type="Pfam" id="PF13302">
    <property type="entry name" value="Acetyltransf_3"/>
    <property type="match status" value="1"/>
</dbReference>
<reference evidence="2 3" key="1">
    <citation type="submission" date="2021-01" db="EMBL/GenBank/DDBJ databases">
        <title>Genomic Encyclopedia of Type Strains, Phase IV (KMG-IV): sequencing the most valuable type-strain genomes for metagenomic binning, comparative biology and taxonomic classification.</title>
        <authorList>
            <person name="Goeker M."/>
        </authorList>
    </citation>
    <scope>NUCLEOTIDE SEQUENCE [LARGE SCALE GENOMIC DNA]</scope>
    <source>
        <strain evidence="2 3">DSM 25540</strain>
    </source>
</reference>
<dbReference type="CDD" id="cd04301">
    <property type="entry name" value="NAT_SF"/>
    <property type="match status" value="1"/>
</dbReference>
<dbReference type="Gene3D" id="3.40.630.30">
    <property type="match status" value="1"/>
</dbReference>
<dbReference type="Proteomes" id="UP000741863">
    <property type="component" value="Unassembled WGS sequence"/>
</dbReference>
<comment type="caution">
    <text evidence="2">The sequence shown here is derived from an EMBL/GenBank/DDBJ whole genome shotgun (WGS) entry which is preliminary data.</text>
</comment>
<feature type="domain" description="N-acetyltransferase" evidence="1">
    <location>
        <begin position="7"/>
        <end position="164"/>
    </location>
</feature>
<evidence type="ECO:0000313" key="3">
    <source>
        <dbReference type="Proteomes" id="UP000741863"/>
    </source>
</evidence>
<gene>
    <name evidence="2" type="ORF">JOD17_002057</name>
</gene>
<name>A0ABS2PC41_9BACL</name>
<accession>A0ABS2PC41</accession>
<dbReference type="InterPro" id="IPR000182">
    <property type="entry name" value="GNAT_dom"/>
</dbReference>
<evidence type="ECO:0000259" key="1">
    <source>
        <dbReference type="PROSITE" id="PS51186"/>
    </source>
</evidence>
<keyword evidence="3" id="KW-1185">Reference proteome</keyword>
<dbReference type="PROSITE" id="PS51186">
    <property type="entry name" value="GNAT"/>
    <property type="match status" value="1"/>
</dbReference>